<dbReference type="Proteomes" id="UP000014803">
    <property type="component" value="Chromosome"/>
</dbReference>
<dbReference type="eggNOG" id="ENOG503179N">
    <property type="taxonomic scope" value="Bacteria"/>
</dbReference>
<reference evidence="1 2" key="1">
    <citation type="journal article" date="2013" name="Sci. Rep.">
        <title>Extraordinary expansion of a Sorangium cellulosum genome from an alkaline milieu.</title>
        <authorList>
            <person name="Han K."/>
            <person name="Li Z.F."/>
            <person name="Peng R."/>
            <person name="Zhu L.P."/>
            <person name="Zhou T."/>
            <person name="Wang L.G."/>
            <person name="Li S.G."/>
            <person name="Zhang X.B."/>
            <person name="Hu W."/>
            <person name="Wu Z.H."/>
            <person name="Qin N."/>
            <person name="Li Y.Z."/>
        </authorList>
    </citation>
    <scope>NUCLEOTIDE SEQUENCE [LARGE SCALE GENOMIC DNA]</scope>
    <source>
        <strain evidence="1 2">So0157-2</strain>
    </source>
</reference>
<dbReference type="OrthoDB" id="5523140at2"/>
<protein>
    <recommendedName>
        <fullName evidence="3">STAS/SEC14 domain-containing protein</fullName>
    </recommendedName>
</protein>
<gene>
    <name evidence="1" type="ORF">SCE1572_04725</name>
</gene>
<dbReference type="STRING" id="1254432.SCE1572_04725"/>
<proteinExistence type="predicted"/>
<evidence type="ECO:0000313" key="1">
    <source>
        <dbReference type="EMBL" id="AGP33861.1"/>
    </source>
</evidence>
<dbReference type="EMBL" id="CP003969">
    <property type="protein sequence ID" value="AGP33861.1"/>
    <property type="molecule type" value="Genomic_DNA"/>
</dbReference>
<dbReference type="KEGG" id="scu:SCE1572_04725"/>
<name>S4XN76_SORCE</name>
<dbReference type="Pfam" id="PF11964">
    <property type="entry name" value="SpoIIAA-like"/>
    <property type="match status" value="1"/>
</dbReference>
<dbReference type="InterPro" id="IPR021866">
    <property type="entry name" value="SpoIIAA-like"/>
</dbReference>
<evidence type="ECO:0008006" key="3">
    <source>
        <dbReference type="Google" id="ProtNLM"/>
    </source>
</evidence>
<sequence length="144" mass="15877">MVRMNDLGLKGVSPGVRDEPDGILHVTIDGDFREERLRAMFGVFRRVAESGREVLVLADMRQAGLLAAPARKATTEEVRCTRLDAVAILGASFSLRVVLGLLAKGVQMLTARSYPQQFFDTEGEARAWLLAQRDALRAGRRPIV</sequence>
<dbReference type="PATRIC" id="fig|1254432.3.peg.1058"/>
<accession>S4XN76</accession>
<organism evidence="1 2">
    <name type="scientific">Sorangium cellulosum So0157-2</name>
    <dbReference type="NCBI Taxonomy" id="1254432"/>
    <lineage>
        <taxon>Bacteria</taxon>
        <taxon>Pseudomonadati</taxon>
        <taxon>Myxococcota</taxon>
        <taxon>Polyangia</taxon>
        <taxon>Polyangiales</taxon>
        <taxon>Polyangiaceae</taxon>
        <taxon>Sorangium</taxon>
    </lineage>
</organism>
<dbReference type="HOGENOM" id="CLU_127686_0_0_7"/>
<evidence type="ECO:0000313" key="2">
    <source>
        <dbReference type="Proteomes" id="UP000014803"/>
    </source>
</evidence>
<dbReference type="AlphaFoldDB" id="S4XN76"/>